<dbReference type="SUPFAM" id="SSF56112">
    <property type="entry name" value="Protein kinase-like (PK-like)"/>
    <property type="match status" value="1"/>
</dbReference>
<keyword evidence="3" id="KW-1185">Reference proteome</keyword>
<dbReference type="Gene3D" id="3.90.1200.10">
    <property type="match status" value="1"/>
</dbReference>
<reference evidence="2" key="1">
    <citation type="journal article" date="2020" name="Stud. Mycol.">
        <title>101 Dothideomycetes genomes: a test case for predicting lifestyles and emergence of pathogens.</title>
        <authorList>
            <person name="Haridas S."/>
            <person name="Albert R."/>
            <person name="Binder M."/>
            <person name="Bloem J."/>
            <person name="Labutti K."/>
            <person name="Salamov A."/>
            <person name="Andreopoulos B."/>
            <person name="Baker S."/>
            <person name="Barry K."/>
            <person name="Bills G."/>
            <person name="Bluhm B."/>
            <person name="Cannon C."/>
            <person name="Castanera R."/>
            <person name="Culley D."/>
            <person name="Daum C."/>
            <person name="Ezra D."/>
            <person name="Gonzalez J."/>
            <person name="Henrissat B."/>
            <person name="Kuo A."/>
            <person name="Liang C."/>
            <person name="Lipzen A."/>
            <person name="Lutzoni F."/>
            <person name="Magnuson J."/>
            <person name="Mondo S."/>
            <person name="Nolan M."/>
            <person name="Ohm R."/>
            <person name="Pangilinan J."/>
            <person name="Park H.-J."/>
            <person name="Ramirez L."/>
            <person name="Alfaro M."/>
            <person name="Sun H."/>
            <person name="Tritt A."/>
            <person name="Yoshinaga Y."/>
            <person name="Zwiers L.-H."/>
            <person name="Turgeon B."/>
            <person name="Goodwin S."/>
            <person name="Spatafora J."/>
            <person name="Crous P."/>
            <person name="Grigoriev I."/>
        </authorList>
    </citation>
    <scope>NUCLEOTIDE SEQUENCE</scope>
    <source>
        <strain evidence="2">CBS 116005</strain>
    </source>
</reference>
<dbReference type="InterPro" id="IPR002575">
    <property type="entry name" value="Aminoglycoside_PTrfase"/>
</dbReference>
<dbReference type="PANTHER" id="PTHR36091">
    <property type="entry name" value="ALTERED INHERITANCE OF MITOCHONDRIA PROTEIN 9, MITOCHONDRIAL"/>
    <property type="match status" value="1"/>
</dbReference>
<organism evidence="2 3">
    <name type="scientific">Teratosphaeria nubilosa</name>
    <dbReference type="NCBI Taxonomy" id="161662"/>
    <lineage>
        <taxon>Eukaryota</taxon>
        <taxon>Fungi</taxon>
        <taxon>Dikarya</taxon>
        <taxon>Ascomycota</taxon>
        <taxon>Pezizomycotina</taxon>
        <taxon>Dothideomycetes</taxon>
        <taxon>Dothideomycetidae</taxon>
        <taxon>Mycosphaerellales</taxon>
        <taxon>Teratosphaeriaceae</taxon>
        <taxon>Teratosphaeria</taxon>
    </lineage>
</organism>
<dbReference type="OrthoDB" id="2968323at2759"/>
<dbReference type="InterPro" id="IPR051035">
    <property type="entry name" value="Mito_inheritance_9"/>
</dbReference>
<dbReference type="GO" id="GO:0005739">
    <property type="term" value="C:mitochondrion"/>
    <property type="evidence" value="ECO:0007669"/>
    <property type="project" value="TreeGrafter"/>
</dbReference>
<proteinExistence type="predicted"/>
<dbReference type="AlphaFoldDB" id="A0A6G1L6J0"/>
<evidence type="ECO:0000259" key="1">
    <source>
        <dbReference type="Pfam" id="PF01636"/>
    </source>
</evidence>
<feature type="non-terminal residue" evidence="2">
    <location>
        <position position="465"/>
    </location>
</feature>
<accession>A0A6G1L6J0</accession>
<name>A0A6G1L6J0_9PEZI</name>
<protein>
    <recommendedName>
        <fullName evidence="1">Aminoglycoside phosphotransferase domain-containing protein</fullName>
    </recommendedName>
</protein>
<dbReference type="Proteomes" id="UP000799436">
    <property type="component" value="Unassembled WGS sequence"/>
</dbReference>
<dbReference type="EMBL" id="ML995844">
    <property type="protein sequence ID" value="KAF2768456.1"/>
    <property type="molecule type" value="Genomic_DNA"/>
</dbReference>
<gene>
    <name evidence="2" type="ORF">EJ03DRAFT_364001</name>
</gene>
<dbReference type="Pfam" id="PF01636">
    <property type="entry name" value="APH"/>
    <property type="match status" value="1"/>
</dbReference>
<dbReference type="PANTHER" id="PTHR36091:SF2">
    <property type="entry name" value="AMINOGLYCOSIDE PHOSPHOTRANSFERASE DOMAIN-CONTAINING PROTEIN"/>
    <property type="match status" value="1"/>
</dbReference>
<evidence type="ECO:0000313" key="2">
    <source>
        <dbReference type="EMBL" id="KAF2768456.1"/>
    </source>
</evidence>
<feature type="domain" description="Aminoglycoside phosphotransferase" evidence="1">
    <location>
        <begin position="212"/>
        <end position="279"/>
    </location>
</feature>
<dbReference type="InterPro" id="IPR011009">
    <property type="entry name" value="Kinase-like_dom_sf"/>
</dbReference>
<evidence type="ECO:0000313" key="3">
    <source>
        <dbReference type="Proteomes" id="UP000799436"/>
    </source>
</evidence>
<sequence length="465" mass="53151">MHKIAEGGFNKVFRLRMDNDCTLIARIPNRTSPAISSSLASEVATMGSASKILDIAVPEVLSWDSDTNNPVGSEYLLMREARGTPLHEEWESMSISAKGSIVGDLVAIERRFLTASFSQYGSIYFSDSCPVGCENFQLTGWVSSSLKNQAEDRYVIGPMVEGSFWDGEREQMIGVRGPWLTPRQYIRSICEREVQWLTKFADPSKIDHNAFSPAEEKHPAVHTALYEKLLQASDRLLPSDPNLTRSVLWHWDLHAPNIFVQDGKITDIIDWQDCWAGPLVLQARRPALVDYDGEVMLKLPPGYEDMEAGEDKAAIERKVERSILLFSYVNGTRNLNPELSKIFDMSHRDRIRQAITFAGNTWIGNMIPFRDILLRLKRDWHEIHTGQGCPFVFSQEEIDAQKRLVESWNSTADFWDSVSGLVKRDGFVQTEDYDDAFAYFVRWRKIGLETLEGEERIRFERGTRW</sequence>